<dbReference type="PANTHER" id="PTHR47684:SF1">
    <property type="entry name" value="PROTEIN TONSOKU"/>
    <property type="match status" value="1"/>
</dbReference>
<name>A0ABD3CAB0_9LAMI</name>
<evidence type="ECO:0008006" key="3">
    <source>
        <dbReference type="Google" id="ProtNLM"/>
    </source>
</evidence>
<dbReference type="InterPro" id="IPR019734">
    <property type="entry name" value="TPR_rpt"/>
</dbReference>
<dbReference type="PANTHER" id="PTHR47684">
    <property type="entry name" value="PROTEIN TONSOKU"/>
    <property type="match status" value="1"/>
</dbReference>
<evidence type="ECO:0000313" key="2">
    <source>
        <dbReference type="Proteomes" id="UP001632038"/>
    </source>
</evidence>
<dbReference type="EMBL" id="JAVIJP010000046">
    <property type="protein sequence ID" value="KAL3626736.1"/>
    <property type="molecule type" value="Genomic_DNA"/>
</dbReference>
<reference evidence="2" key="1">
    <citation type="journal article" date="2024" name="IScience">
        <title>Strigolactones Initiate the Formation of Haustorium-like Structures in Castilleja.</title>
        <authorList>
            <person name="Buerger M."/>
            <person name="Peterson D."/>
            <person name="Chory J."/>
        </authorList>
    </citation>
    <scope>NUCLEOTIDE SEQUENCE [LARGE SCALE GENOMIC DNA]</scope>
</reference>
<dbReference type="SMART" id="SM00028">
    <property type="entry name" value="TPR"/>
    <property type="match status" value="2"/>
</dbReference>
<dbReference type="Gene3D" id="1.25.40.10">
    <property type="entry name" value="Tetratricopeptide repeat domain"/>
    <property type="match status" value="1"/>
</dbReference>
<accession>A0ABD3CAB0</accession>
<comment type="caution">
    <text evidence="1">The sequence shown here is derived from an EMBL/GenBank/DDBJ whole genome shotgun (WGS) entry which is preliminary data.</text>
</comment>
<protein>
    <recommendedName>
        <fullName evidence="3">Tetratricopeptide repeat protein</fullName>
    </recommendedName>
</protein>
<sequence>MNLRRRKRGYQGNCVTKRSLDSFLVIGESYHKLRKFSKAFKWFQKGWETYREIGSLEGQALAKINIGEVLYFSGDWAGALDAFQKGHKQVPSL</sequence>
<dbReference type="InterPro" id="IPR011990">
    <property type="entry name" value="TPR-like_helical_dom_sf"/>
</dbReference>
<dbReference type="InterPro" id="IPR044227">
    <property type="entry name" value="TONSOKU"/>
</dbReference>
<dbReference type="AlphaFoldDB" id="A0ABD3CAB0"/>
<organism evidence="1 2">
    <name type="scientific">Castilleja foliolosa</name>
    <dbReference type="NCBI Taxonomy" id="1961234"/>
    <lineage>
        <taxon>Eukaryota</taxon>
        <taxon>Viridiplantae</taxon>
        <taxon>Streptophyta</taxon>
        <taxon>Embryophyta</taxon>
        <taxon>Tracheophyta</taxon>
        <taxon>Spermatophyta</taxon>
        <taxon>Magnoliopsida</taxon>
        <taxon>eudicotyledons</taxon>
        <taxon>Gunneridae</taxon>
        <taxon>Pentapetalae</taxon>
        <taxon>asterids</taxon>
        <taxon>lamiids</taxon>
        <taxon>Lamiales</taxon>
        <taxon>Orobanchaceae</taxon>
        <taxon>Pedicularideae</taxon>
        <taxon>Castillejinae</taxon>
        <taxon>Castilleja</taxon>
    </lineage>
</organism>
<dbReference type="SUPFAM" id="SSF48452">
    <property type="entry name" value="TPR-like"/>
    <property type="match status" value="1"/>
</dbReference>
<keyword evidence="2" id="KW-1185">Reference proteome</keyword>
<proteinExistence type="predicted"/>
<evidence type="ECO:0000313" key="1">
    <source>
        <dbReference type="EMBL" id="KAL3626736.1"/>
    </source>
</evidence>
<gene>
    <name evidence="1" type="ORF">CASFOL_029479</name>
</gene>
<dbReference type="Proteomes" id="UP001632038">
    <property type="component" value="Unassembled WGS sequence"/>
</dbReference>